<dbReference type="SUPFAM" id="SSF46955">
    <property type="entry name" value="Putative DNA-binding domain"/>
    <property type="match status" value="1"/>
</dbReference>
<dbReference type="Proteomes" id="UP000078520">
    <property type="component" value="Unassembled WGS sequence"/>
</dbReference>
<evidence type="ECO:0000313" key="1">
    <source>
        <dbReference type="EMBL" id="OAQ07937.1"/>
    </source>
</evidence>
<evidence type="ECO:0008006" key="3">
    <source>
        <dbReference type="Google" id="ProtNLM"/>
    </source>
</evidence>
<reference evidence="2" key="1">
    <citation type="submission" date="2016-03" db="EMBL/GenBank/DDBJ databases">
        <authorList>
            <person name="Johnson T.J."/>
            <person name="Youmans B."/>
            <person name="Case K."/>
            <person name="Noll S."/>
        </authorList>
    </citation>
    <scope>NUCLEOTIDE SEQUENCE [LARGE SCALE GENOMIC DNA]</scope>
    <source>
        <strain evidence="2">UMNLAv8</strain>
    </source>
</reference>
<protein>
    <recommendedName>
        <fullName evidence="3">Helix-turn-helix domain-containing protein</fullName>
    </recommendedName>
</protein>
<sequence>MFQIVLDQTQKEELGKDIYTTVTDAIEKARKEEQSAKPYLNKKEMAKWLGVSTDTVYRFIRNGLPVADVDGMQLIGKETAINFLKEHEKLI</sequence>
<dbReference type="InterPro" id="IPR009061">
    <property type="entry name" value="DNA-bd_dom_put_sf"/>
</dbReference>
<evidence type="ECO:0000313" key="2">
    <source>
        <dbReference type="Proteomes" id="UP000078520"/>
    </source>
</evidence>
<accession>A0A179C4Y9</accession>
<comment type="caution">
    <text evidence="1">The sequence shown here is derived from an EMBL/GenBank/DDBJ whole genome shotgun (WGS) entry which is preliminary data.</text>
</comment>
<name>A0A179C4Y9_9LACO</name>
<proteinExistence type="predicted"/>
<organism evidence="1 2">
    <name type="scientific">Ligilactobacillus aviarius</name>
    <dbReference type="NCBI Taxonomy" id="1606"/>
    <lineage>
        <taxon>Bacteria</taxon>
        <taxon>Bacillati</taxon>
        <taxon>Bacillota</taxon>
        <taxon>Bacilli</taxon>
        <taxon>Lactobacillales</taxon>
        <taxon>Lactobacillaceae</taxon>
        <taxon>Ligilactobacillus</taxon>
    </lineage>
</organism>
<dbReference type="Gene3D" id="1.10.10.10">
    <property type="entry name" value="Winged helix-like DNA-binding domain superfamily/Winged helix DNA-binding domain"/>
    <property type="match status" value="1"/>
</dbReference>
<dbReference type="AlphaFoldDB" id="A0A179C4Y9"/>
<gene>
    <name evidence="1" type="ORF">A3O14_04825</name>
</gene>
<dbReference type="EMBL" id="LVKI01000019">
    <property type="protein sequence ID" value="OAQ07937.1"/>
    <property type="molecule type" value="Genomic_DNA"/>
</dbReference>
<dbReference type="OrthoDB" id="2329255at2"/>
<dbReference type="RefSeq" id="WP_064208708.1">
    <property type="nucleotide sequence ID" value="NZ_CANCWJ010000001.1"/>
</dbReference>
<dbReference type="InterPro" id="IPR036388">
    <property type="entry name" value="WH-like_DNA-bd_sf"/>
</dbReference>